<dbReference type="AlphaFoldDB" id="A0A267FVT2"/>
<gene>
    <name evidence="3" type="ORF">BOX15_Mlig008711g1</name>
</gene>
<protein>
    <recommendedName>
        <fullName evidence="5">Acid phosphatase</fullName>
    </recommendedName>
</protein>
<dbReference type="InterPro" id="IPR050645">
    <property type="entry name" value="Histidine_acid_phosphatase"/>
</dbReference>
<comment type="caution">
    <text evidence="3">The sequence shown here is derived from an EMBL/GenBank/DDBJ whole genome shotgun (WGS) entry which is preliminary data.</text>
</comment>
<dbReference type="PROSITE" id="PS00616">
    <property type="entry name" value="HIS_ACID_PHOSPHAT_1"/>
    <property type="match status" value="1"/>
</dbReference>
<dbReference type="Gene3D" id="3.40.50.1240">
    <property type="entry name" value="Phosphoglycerate mutase-like"/>
    <property type="match status" value="1"/>
</dbReference>
<dbReference type="CDD" id="cd07061">
    <property type="entry name" value="HP_HAP_like"/>
    <property type="match status" value="1"/>
</dbReference>
<reference evidence="3 4" key="1">
    <citation type="submission" date="2017-06" db="EMBL/GenBank/DDBJ databases">
        <title>A platform for efficient transgenesis in Macrostomum lignano, a flatworm model organism for stem cell research.</title>
        <authorList>
            <person name="Berezikov E."/>
        </authorList>
    </citation>
    <scope>NUCLEOTIDE SEQUENCE [LARGE SCALE GENOMIC DNA]</scope>
    <source>
        <strain evidence="3">DV1</strain>
        <tissue evidence="3">Whole organism</tissue>
    </source>
</reference>
<evidence type="ECO:0000313" key="3">
    <source>
        <dbReference type="EMBL" id="PAA77119.1"/>
    </source>
</evidence>
<feature type="signal peptide" evidence="2">
    <location>
        <begin position="1"/>
        <end position="23"/>
    </location>
</feature>
<dbReference type="Pfam" id="PF00328">
    <property type="entry name" value="His_Phos_2"/>
    <property type="match status" value="2"/>
</dbReference>
<dbReference type="STRING" id="282301.A0A267FVT2"/>
<evidence type="ECO:0000256" key="1">
    <source>
        <dbReference type="ARBA" id="ARBA00005375"/>
    </source>
</evidence>
<evidence type="ECO:0000313" key="4">
    <source>
        <dbReference type="Proteomes" id="UP000215902"/>
    </source>
</evidence>
<dbReference type="SUPFAM" id="SSF53254">
    <property type="entry name" value="Phosphoglycerate mutase-like"/>
    <property type="match status" value="1"/>
</dbReference>
<dbReference type="PANTHER" id="PTHR11567:SF202">
    <property type="entry name" value="LYSOPHOSPHATIDIC ACID PHOSPHATASE TYPE 6"/>
    <property type="match status" value="1"/>
</dbReference>
<dbReference type="PROSITE" id="PS00778">
    <property type="entry name" value="HIS_ACID_PHOSPHAT_2"/>
    <property type="match status" value="1"/>
</dbReference>
<dbReference type="InterPro" id="IPR029033">
    <property type="entry name" value="His_PPase_superfam"/>
</dbReference>
<feature type="non-terminal residue" evidence="3">
    <location>
        <position position="1"/>
    </location>
</feature>
<evidence type="ECO:0008006" key="5">
    <source>
        <dbReference type="Google" id="ProtNLM"/>
    </source>
</evidence>
<accession>A0A267FVT2</accession>
<sequence length="521" mass="57342">SMPAGLPRLFAVASAAAATAAAAANTNSASNTEESHSFSKGDFFPSRYAELPRARLLPGKSSSQPAGLSLASVSVLMRHGARTPLHKVPGYLGDQFRWPTDVAYQLAEMDGVQMQLYDPLHPGSQPSLMRPHRQYLLGGAQPGSLTRLGQADMIRLGQRLRRDYRQLVNDNLRKHKEDYGGWLYCRSTSILRCVQSLQCVLAGLLLDAQPGESLEASAAPATVRVAIRSLIDEDLFPNFRTVPELQNLNLANASALLSRLDGYLATRQQLANAFGIPSYGGRASPMPSWNETQKPRENFVPLYFARDDLSARLAHGSTLPGPVAKLCPTLDRLCALELLTEEMGPCEIWEEALPYCIGTWVHTLASNVNRLASGRGDHHRFELYSSHDSMLLPVLLALGFDPRSDISWPPFGSAIVFEFYTNDNGSSAGATASQERIWCRVLYQDRAVQLPGCQSEFAPLSVLSDRFFRLARPREGFVEASQAAGRELNSWYREHGLTHLEPWPYDADSTGADGERDAKRA</sequence>
<dbReference type="EMBL" id="NIVC01000763">
    <property type="protein sequence ID" value="PAA77119.1"/>
    <property type="molecule type" value="Genomic_DNA"/>
</dbReference>
<dbReference type="PANTHER" id="PTHR11567">
    <property type="entry name" value="ACID PHOSPHATASE-RELATED"/>
    <property type="match status" value="1"/>
</dbReference>
<comment type="similarity">
    <text evidence="1">Belongs to the histidine acid phosphatase family.</text>
</comment>
<name>A0A267FVT2_9PLAT</name>
<feature type="chain" id="PRO_5012808772" description="Acid phosphatase" evidence="2">
    <location>
        <begin position="24"/>
        <end position="521"/>
    </location>
</feature>
<evidence type="ECO:0000256" key="2">
    <source>
        <dbReference type="SAM" id="SignalP"/>
    </source>
</evidence>
<keyword evidence="4" id="KW-1185">Reference proteome</keyword>
<proteinExistence type="inferred from homology"/>
<dbReference type="InterPro" id="IPR033379">
    <property type="entry name" value="Acid_Pase_AS"/>
</dbReference>
<keyword evidence="2" id="KW-0732">Signal</keyword>
<dbReference type="GO" id="GO:0016791">
    <property type="term" value="F:phosphatase activity"/>
    <property type="evidence" value="ECO:0007669"/>
    <property type="project" value="TreeGrafter"/>
</dbReference>
<organism evidence="3 4">
    <name type="scientific">Macrostomum lignano</name>
    <dbReference type="NCBI Taxonomy" id="282301"/>
    <lineage>
        <taxon>Eukaryota</taxon>
        <taxon>Metazoa</taxon>
        <taxon>Spiralia</taxon>
        <taxon>Lophotrochozoa</taxon>
        <taxon>Platyhelminthes</taxon>
        <taxon>Rhabditophora</taxon>
        <taxon>Macrostomorpha</taxon>
        <taxon>Macrostomida</taxon>
        <taxon>Macrostomidae</taxon>
        <taxon>Macrostomum</taxon>
    </lineage>
</organism>
<dbReference type="InterPro" id="IPR000560">
    <property type="entry name" value="His_Pase_clade-2"/>
</dbReference>
<dbReference type="Proteomes" id="UP000215902">
    <property type="component" value="Unassembled WGS sequence"/>
</dbReference>
<dbReference type="OrthoDB" id="10257284at2759"/>